<name>A0ABT3T2K4_9GAMM</name>
<keyword evidence="1" id="KW-0378">Hydrolase</keyword>
<reference evidence="4" key="1">
    <citation type="submission" date="2019-02" db="EMBL/GenBank/DDBJ databases">
        <authorList>
            <person name="Li S.-H."/>
        </authorList>
    </citation>
    <scope>NUCLEOTIDE SEQUENCE</scope>
    <source>
        <strain evidence="4">IMCC11814</strain>
    </source>
</reference>
<dbReference type="PANTHER" id="PTHR46018">
    <property type="entry name" value="ZINC PHOSPHODIESTERASE ELAC PROTEIN 1"/>
    <property type="match status" value="1"/>
</dbReference>
<dbReference type="RefSeq" id="WP_279248229.1">
    <property type="nucleotide sequence ID" value="NZ_SHNO01000001.1"/>
</dbReference>
<proteinExistence type="predicted"/>
<feature type="domain" description="Metallo-beta-lactamase" evidence="3">
    <location>
        <begin position="67"/>
        <end position="284"/>
    </location>
</feature>
<comment type="caution">
    <text evidence="4">The sequence shown here is derived from an EMBL/GenBank/DDBJ whole genome shotgun (WGS) entry which is preliminary data.</text>
</comment>
<dbReference type="InterPro" id="IPR044094">
    <property type="entry name" value="AtsA-like_MBL-fold"/>
</dbReference>
<dbReference type="CDD" id="cd07719">
    <property type="entry name" value="arylsulfatase_AtsA-like_MBL-fold"/>
    <property type="match status" value="1"/>
</dbReference>
<evidence type="ECO:0000313" key="5">
    <source>
        <dbReference type="Proteomes" id="UP001143304"/>
    </source>
</evidence>
<dbReference type="Pfam" id="PF12706">
    <property type="entry name" value="Lactamase_B_2"/>
    <property type="match status" value="1"/>
</dbReference>
<keyword evidence="2" id="KW-0732">Signal</keyword>
<accession>A0ABT3T2K4</accession>
<organism evidence="4 5">
    <name type="scientific">Candidatus Marimicrobium litorale</name>
    <dbReference type="NCBI Taxonomy" id="2518991"/>
    <lineage>
        <taxon>Bacteria</taxon>
        <taxon>Pseudomonadati</taxon>
        <taxon>Pseudomonadota</taxon>
        <taxon>Gammaproteobacteria</taxon>
        <taxon>Cellvibrionales</taxon>
        <taxon>Halieaceae</taxon>
        <taxon>Marimicrobium</taxon>
    </lineage>
</organism>
<dbReference type="InterPro" id="IPR036866">
    <property type="entry name" value="RibonucZ/Hydroxyglut_hydro"/>
</dbReference>
<evidence type="ECO:0000259" key="3">
    <source>
        <dbReference type="SMART" id="SM00849"/>
    </source>
</evidence>
<dbReference type="Proteomes" id="UP001143304">
    <property type="component" value="Unassembled WGS sequence"/>
</dbReference>
<feature type="chain" id="PRO_5047215746" evidence="2">
    <location>
        <begin position="19"/>
        <end position="356"/>
    </location>
</feature>
<dbReference type="EMBL" id="SHNO01000001">
    <property type="protein sequence ID" value="MCX2976478.1"/>
    <property type="molecule type" value="Genomic_DNA"/>
</dbReference>
<keyword evidence="5" id="KW-1185">Reference proteome</keyword>
<protein>
    <submittedName>
        <fullName evidence="4">MBL fold metallo-hydrolase</fullName>
    </submittedName>
</protein>
<evidence type="ECO:0000256" key="1">
    <source>
        <dbReference type="ARBA" id="ARBA00022801"/>
    </source>
</evidence>
<dbReference type="SMART" id="SM00849">
    <property type="entry name" value="Lactamase_B"/>
    <property type="match status" value="1"/>
</dbReference>
<sequence length="356" mass="38013">MKKLIFTFVMLLLAAAFVYNQRGPIAKTIMARGAEARMTSNAIDDLEDGLHVVVCGAGGPLPSSNRSGPCIGVIAGEKFFVVDAGTNGLRNLVTLGYPVGDIQAVLLTHFHSDHIDGLGEMATIRWVNGANTSPLPVIGPEGVQAVVEGFNTAYAQDEIYRNEHHTDLVAPLKGAGMNAAPFPSPPEGSLITVYEDGALKIQALAVEHDPVRPAVAYLFTYKDRSLMISGDTAQSANLEHFSQGVDLLLHEALSHDLVMIMHETAKKVGNEVLAKITFDILDYHASPVEAAETAREAGVGHLVYYHVVPPLIFPGMEAAWVEGVDDIFPNYTVSEDGTAISLPSGSTEIIITAEGM</sequence>
<feature type="signal peptide" evidence="2">
    <location>
        <begin position="1"/>
        <end position="18"/>
    </location>
</feature>
<dbReference type="Gene3D" id="3.60.15.10">
    <property type="entry name" value="Ribonuclease Z/Hydroxyacylglutathione hydrolase-like"/>
    <property type="match status" value="1"/>
</dbReference>
<dbReference type="SUPFAM" id="SSF56281">
    <property type="entry name" value="Metallo-hydrolase/oxidoreductase"/>
    <property type="match status" value="1"/>
</dbReference>
<evidence type="ECO:0000313" key="4">
    <source>
        <dbReference type="EMBL" id="MCX2976478.1"/>
    </source>
</evidence>
<dbReference type="PANTHER" id="PTHR46018:SF2">
    <property type="entry name" value="ZINC PHOSPHODIESTERASE ELAC PROTEIN 1"/>
    <property type="match status" value="1"/>
</dbReference>
<gene>
    <name evidence="4" type="ORF">EYC82_03825</name>
</gene>
<evidence type="ECO:0000256" key="2">
    <source>
        <dbReference type="SAM" id="SignalP"/>
    </source>
</evidence>
<dbReference type="InterPro" id="IPR001279">
    <property type="entry name" value="Metallo-B-lactamas"/>
</dbReference>